<organism evidence="2 3">
    <name type="scientific">Hibiscus sabdariffa</name>
    <name type="common">roselle</name>
    <dbReference type="NCBI Taxonomy" id="183260"/>
    <lineage>
        <taxon>Eukaryota</taxon>
        <taxon>Viridiplantae</taxon>
        <taxon>Streptophyta</taxon>
        <taxon>Embryophyta</taxon>
        <taxon>Tracheophyta</taxon>
        <taxon>Spermatophyta</taxon>
        <taxon>Magnoliopsida</taxon>
        <taxon>eudicotyledons</taxon>
        <taxon>Gunneridae</taxon>
        <taxon>Pentapetalae</taxon>
        <taxon>rosids</taxon>
        <taxon>malvids</taxon>
        <taxon>Malvales</taxon>
        <taxon>Malvaceae</taxon>
        <taxon>Malvoideae</taxon>
        <taxon>Hibiscus</taxon>
    </lineage>
</organism>
<protein>
    <submittedName>
        <fullName evidence="2">Uncharacterized protein</fullName>
    </submittedName>
</protein>
<keyword evidence="1" id="KW-1133">Transmembrane helix</keyword>
<accession>A0ABR2TE56</accession>
<name>A0ABR2TE56_9ROSI</name>
<comment type="caution">
    <text evidence="2">The sequence shown here is derived from an EMBL/GenBank/DDBJ whole genome shotgun (WGS) entry which is preliminary data.</text>
</comment>
<feature type="transmembrane region" description="Helical" evidence="1">
    <location>
        <begin position="6"/>
        <end position="26"/>
    </location>
</feature>
<reference evidence="2 3" key="1">
    <citation type="journal article" date="2024" name="G3 (Bethesda)">
        <title>Genome assembly of Hibiscus sabdariffa L. provides insights into metabolisms of medicinal natural products.</title>
        <authorList>
            <person name="Kim T."/>
        </authorList>
    </citation>
    <scope>NUCLEOTIDE SEQUENCE [LARGE SCALE GENOMIC DNA]</scope>
    <source>
        <strain evidence="2">TK-2024</strain>
        <tissue evidence="2">Old leaves</tissue>
    </source>
</reference>
<proteinExistence type="predicted"/>
<dbReference type="EMBL" id="JBBPBN010000006">
    <property type="protein sequence ID" value="KAK9035790.1"/>
    <property type="molecule type" value="Genomic_DNA"/>
</dbReference>
<evidence type="ECO:0000313" key="2">
    <source>
        <dbReference type="EMBL" id="KAK9035790.1"/>
    </source>
</evidence>
<evidence type="ECO:0000256" key="1">
    <source>
        <dbReference type="SAM" id="Phobius"/>
    </source>
</evidence>
<keyword evidence="1" id="KW-0812">Transmembrane</keyword>
<dbReference type="Proteomes" id="UP001396334">
    <property type="component" value="Unassembled WGS sequence"/>
</dbReference>
<evidence type="ECO:0000313" key="3">
    <source>
        <dbReference type="Proteomes" id="UP001396334"/>
    </source>
</evidence>
<keyword evidence="1" id="KW-0472">Membrane</keyword>
<keyword evidence="3" id="KW-1185">Reference proteome</keyword>
<sequence>MAKLVIEGWIEVSLVYVVIGFFPLFLSRNFRVLFPIFLMRLESHLSSKAFIGFHCNLPPVLALALSRNIRYNTLTGEILESFHKPTKADFMWTVGG</sequence>
<gene>
    <name evidence="2" type="ORF">V6N11_077819</name>
</gene>